<dbReference type="OrthoDB" id="337525at2759"/>
<sequence>MHFLNILKNDRINDDTVSKSSSNLHDGNITSMNMKDGIKINVDKTNKSEDENYVDSLSMKDSHKENVDYHSVSLIERGNFVESEANLKLEPLENWSSFKCRENIEEGSGNSVSGNYGGENCSSGNCARGSRENKLSGEQSQGILNSGNMRRYNTENCVSNNRMDLLQNSRTPNNMQSYNYVSSEVPYKGVKHYERRIYFRSNSSSIVGNINRDRNRNDNSNDSNYDIYANYSNNNSNNYSSCANYTKCADYAKYTNYDNDFVFPEKKETNLITHSNNSSFGKVLINPNCNIEEEGRIHTNGVNAHNTSNALHENKENFNTDEGCTVGNRTNNSYPYQHYRNDKYLIINNKDETIGHCGYSKKEEIPNGKKSFTDEVYKNTNSRNIKLVDSFKNSNALTCSEYSYDKKGINNVVKGVENTNENHDYTFNSTQYNKDQEGNNENGTLNNNLNNLIQNCEQQSGMNYTDLVHKKKKDDNISAQNVPFRNSENVRNNENVMSAYSNVDDINMTQAKYLKGWNNNVVSTNYELLQHVKKNDYNNATYSADNKFNVYENCVNSANEVAENNLLLNQMSNKGNCSEFLRKKYLDEGKGLYYNFINSSGKMCKTGRDCPAGEEKEADSGDYEKQGREEYSSKADNVEKDKMDGSMSGGKMNGGSMNGGSMHGGSMHGGSMNGTMNGTLGGTVNGCMNGSMNATMKKEKQEKEEEKEEKEEEDESEEGKSYQYYYEKTLDFLNEEFNTSNINKINDANSMNDREMFEKTPFFKLVNFEKKLAMERNRVLNCYNEDKKQIYLNNINKDKQFSHIFVNNEKYYDAKEILAYLLPYHTFYLDGICIDSSEEGFDFLKNVQNDVMDIEACICQIKESFTTCTNPAMVWSFNKIIDRTNDQHNKRKKRKNITD</sequence>
<evidence type="ECO:0000313" key="2">
    <source>
        <dbReference type="EMBL" id="SCN12371.1"/>
    </source>
</evidence>
<dbReference type="EMBL" id="LT594629">
    <property type="protein sequence ID" value="SCN12371.1"/>
    <property type="molecule type" value="Genomic_DNA"/>
</dbReference>
<keyword evidence="3" id="KW-1185">Reference proteome</keyword>
<dbReference type="AlphaFoldDB" id="A0A1D3PBL0"/>
<feature type="region of interest" description="Disordered" evidence="1">
    <location>
        <begin position="123"/>
        <end position="147"/>
    </location>
</feature>
<reference evidence="2 3" key="1">
    <citation type="submission" date="2016-06" db="EMBL/GenBank/DDBJ databases">
        <authorList>
            <consortium name="Pathogen Informatics"/>
        </authorList>
    </citation>
    <scope>NUCLEOTIDE SEQUENCE [LARGE SCALE GENOMIC DNA]</scope>
</reference>
<evidence type="ECO:0000313" key="3">
    <source>
        <dbReference type="Proteomes" id="UP000219813"/>
    </source>
</evidence>
<gene>
    <name evidence="2" type="primary">PmUG01_08050100</name>
    <name evidence="2" type="ORF">PMUG01_08050100</name>
</gene>
<dbReference type="VEuPathDB" id="PlasmoDB:PmUG01_08050100"/>
<feature type="compositionally biased region" description="Acidic residues" evidence="1">
    <location>
        <begin position="705"/>
        <end position="717"/>
    </location>
</feature>
<protein>
    <submittedName>
        <fullName evidence="2">Uncharacterized protein</fullName>
    </submittedName>
</protein>
<accession>A0A1D3PBL0</accession>
<feature type="region of interest" description="Disordered" evidence="1">
    <location>
        <begin position="695"/>
        <end position="720"/>
    </location>
</feature>
<feature type="compositionally biased region" description="Basic and acidic residues" evidence="1">
    <location>
        <begin position="607"/>
        <end position="644"/>
    </location>
</feature>
<evidence type="ECO:0000256" key="1">
    <source>
        <dbReference type="SAM" id="MobiDB-lite"/>
    </source>
</evidence>
<feature type="compositionally biased region" description="Polar residues" evidence="1">
    <location>
        <begin position="136"/>
        <end position="147"/>
    </location>
</feature>
<dbReference type="KEGG" id="pmal:PMUG01_08050100"/>
<organism evidence="2 3">
    <name type="scientific">Plasmodium malariae</name>
    <dbReference type="NCBI Taxonomy" id="5858"/>
    <lineage>
        <taxon>Eukaryota</taxon>
        <taxon>Sar</taxon>
        <taxon>Alveolata</taxon>
        <taxon>Apicomplexa</taxon>
        <taxon>Aconoidasida</taxon>
        <taxon>Haemosporida</taxon>
        <taxon>Plasmodiidae</taxon>
        <taxon>Plasmodium</taxon>
        <taxon>Plasmodium (Plasmodium)</taxon>
    </lineage>
</organism>
<dbReference type="RefSeq" id="XP_028861342.1">
    <property type="nucleotide sequence ID" value="XM_029004676.1"/>
</dbReference>
<feature type="region of interest" description="Disordered" evidence="1">
    <location>
        <begin position="607"/>
        <end position="674"/>
    </location>
</feature>
<dbReference type="GeneID" id="39868483"/>
<feature type="compositionally biased region" description="Gly residues" evidence="1">
    <location>
        <begin position="647"/>
        <end position="672"/>
    </location>
</feature>
<name>A0A1D3PBL0_PLAMA</name>
<proteinExistence type="predicted"/>
<dbReference type="Proteomes" id="UP000219813">
    <property type="component" value="Chromosome 8"/>
</dbReference>